<reference evidence="1 2" key="1">
    <citation type="submission" date="2023-03" db="EMBL/GenBank/DDBJ databases">
        <title>Bacillus Genome Sequencing.</title>
        <authorList>
            <person name="Dunlap C."/>
        </authorList>
    </citation>
    <scope>NUCLEOTIDE SEQUENCE [LARGE SCALE GENOMIC DNA]</scope>
    <source>
        <strain evidence="1 2">BD-525</strain>
    </source>
</reference>
<keyword evidence="1" id="KW-0436">Ligase</keyword>
<dbReference type="Pfam" id="PF13563">
    <property type="entry name" value="2_5_RNA_ligase2"/>
    <property type="match status" value="1"/>
</dbReference>
<dbReference type="SUPFAM" id="SSF55144">
    <property type="entry name" value="LigT-like"/>
    <property type="match status" value="1"/>
</dbReference>
<accession>A0ABU6GGF9</accession>
<sequence>MYGVVVHFEQEIELVIKKIWRELSELSISSYAEEVINRKPHITLASYEDVNVDDFIYSFDNLFDRQPRFHLELSVLGTFIHSGTLFLTPTPSRVLLDIHAKLHKALGEYQTDSDLYLPGQWIPHCTIANRLSQDKLLEALNYCTNNMEMITALVNEVSIIKAEYQNNKCISAPAIYTKILK</sequence>
<dbReference type="GO" id="GO:0016874">
    <property type="term" value="F:ligase activity"/>
    <property type="evidence" value="ECO:0007669"/>
    <property type="project" value="UniProtKB-KW"/>
</dbReference>
<dbReference type="RefSeq" id="WP_326085108.1">
    <property type="nucleotide sequence ID" value="NZ_JARLKZ010000002.1"/>
</dbReference>
<name>A0ABU6GGF9_9BACL</name>
<keyword evidence="2" id="KW-1185">Reference proteome</keyword>
<dbReference type="PANTHER" id="PTHR36039">
    <property type="match status" value="1"/>
</dbReference>
<proteinExistence type="predicted"/>
<dbReference type="Gene3D" id="3.90.1140.10">
    <property type="entry name" value="Cyclic phosphodiesterase"/>
    <property type="match status" value="1"/>
</dbReference>
<evidence type="ECO:0000313" key="1">
    <source>
        <dbReference type="EMBL" id="MEC0238484.1"/>
    </source>
</evidence>
<dbReference type="PANTHER" id="PTHR36039:SF2">
    <property type="entry name" value="RNA LIGASE_CYCLIC NUCLEOTIDE PHOSPHODIESTERASE FAMILY PROTEIN"/>
    <property type="match status" value="1"/>
</dbReference>
<dbReference type="InterPro" id="IPR009097">
    <property type="entry name" value="Cyclic_Pdiesterase"/>
</dbReference>
<dbReference type="EMBL" id="JARLKZ010000002">
    <property type="protein sequence ID" value="MEC0238484.1"/>
    <property type="molecule type" value="Genomic_DNA"/>
</dbReference>
<comment type="caution">
    <text evidence="1">The sequence shown here is derived from an EMBL/GenBank/DDBJ whole genome shotgun (WGS) entry which is preliminary data.</text>
</comment>
<dbReference type="Proteomes" id="UP001344632">
    <property type="component" value="Unassembled WGS sequence"/>
</dbReference>
<protein>
    <submittedName>
        <fullName evidence="1">2'-5' RNA ligase family protein</fullName>
    </submittedName>
</protein>
<organism evidence="1 2">
    <name type="scientific">Paenibacillus dokdonensis</name>
    <dbReference type="NCBI Taxonomy" id="2567944"/>
    <lineage>
        <taxon>Bacteria</taxon>
        <taxon>Bacillati</taxon>
        <taxon>Bacillota</taxon>
        <taxon>Bacilli</taxon>
        <taxon>Bacillales</taxon>
        <taxon>Paenibacillaceae</taxon>
        <taxon>Paenibacillus</taxon>
    </lineage>
</organism>
<gene>
    <name evidence="1" type="ORF">P4H66_01185</name>
</gene>
<evidence type="ECO:0000313" key="2">
    <source>
        <dbReference type="Proteomes" id="UP001344632"/>
    </source>
</evidence>